<evidence type="ECO:0000313" key="2">
    <source>
        <dbReference type="Proteomes" id="UP001596411"/>
    </source>
</evidence>
<reference evidence="2" key="1">
    <citation type="journal article" date="2019" name="Int. J. Syst. Evol. Microbiol.">
        <title>The Global Catalogue of Microorganisms (GCM) 10K type strain sequencing project: providing services to taxonomists for standard genome sequencing and annotation.</title>
        <authorList>
            <consortium name="The Broad Institute Genomics Platform"/>
            <consortium name="The Broad Institute Genome Sequencing Center for Infectious Disease"/>
            <person name="Wu L."/>
            <person name="Ma J."/>
        </authorList>
    </citation>
    <scope>NUCLEOTIDE SEQUENCE [LARGE SCALE GENOMIC DNA]</scope>
    <source>
        <strain evidence="2">CGMCC 1.13666</strain>
    </source>
</reference>
<dbReference type="EMBL" id="JBHSZP010000049">
    <property type="protein sequence ID" value="MFC7091921.1"/>
    <property type="molecule type" value="Genomic_DNA"/>
</dbReference>
<evidence type="ECO:0000313" key="1">
    <source>
        <dbReference type="EMBL" id="MFC7091921.1"/>
    </source>
</evidence>
<name>A0ABW2F423_9GAMM</name>
<protein>
    <submittedName>
        <fullName evidence="1">Uncharacterized protein</fullName>
    </submittedName>
</protein>
<dbReference type="Proteomes" id="UP001596411">
    <property type="component" value="Unassembled WGS sequence"/>
</dbReference>
<sequence length="103" mass="11446">MSNEPKWTPSPWDSTDHGVGELVVFCHRTEDAICILDDTDHTYAWPDGYSTSHEAVANAHLIAAAPELYECLQAFPGFNSEPEQIAAWAKRCLEVEAKARGEK</sequence>
<dbReference type="RefSeq" id="WP_346064102.1">
    <property type="nucleotide sequence ID" value="NZ_BAAADR010000045.1"/>
</dbReference>
<organism evidence="1 2">
    <name type="scientific">Halomonas salifodinae</name>
    <dbReference type="NCBI Taxonomy" id="438745"/>
    <lineage>
        <taxon>Bacteria</taxon>
        <taxon>Pseudomonadati</taxon>
        <taxon>Pseudomonadota</taxon>
        <taxon>Gammaproteobacteria</taxon>
        <taxon>Oceanospirillales</taxon>
        <taxon>Halomonadaceae</taxon>
        <taxon>Halomonas</taxon>
    </lineage>
</organism>
<gene>
    <name evidence="1" type="ORF">ACFQH5_20465</name>
</gene>
<keyword evidence="2" id="KW-1185">Reference proteome</keyword>
<proteinExistence type="predicted"/>
<comment type="caution">
    <text evidence="1">The sequence shown here is derived from an EMBL/GenBank/DDBJ whole genome shotgun (WGS) entry which is preliminary data.</text>
</comment>
<accession>A0ABW2F423</accession>